<protein>
    <recommendedName>
        <fullName evidence="1">ParB-like N-terminal domain-containing protein</fullName>
    </recommendedName>
</protein>
<comment type="caution">
    <text evidence="2">The sequence shown here is derived from an EMBL/GenBank/DDBJ whole genome shotgun (WGS) entry which is preliminary data.</text>
</comment>
<reference evidence="2" key="1">
    <citation type="journal article" date="2020" name="mSystems">
        <title>Genome- and Community-Level Interaction Insights into Carbon Utilization and Element Cycling Functions of Hydrothermarchaeota in Hydrothermal Sediment.</title>
        <authorList>
            <person name="Zhou Z."/>
            <person name="Liu Y."/>
            <person name="Xu W."/>
            <person name="Pan J."/>
            <person name="Luo Z.H."/>
            <person name="Li M."/>
        </authorList>
    </citation>
    <scope>NUCLEOTIDE SEQUENCE [LARGE SCALE GENOMIC DNA]</scope>
    <source>
        <strain evidence="2">SpSt-1</strain>
    </source>
</reference>
<dbReference type="InterPro" id="IPR003115">
    <property type="entry name" value="ParB_N"/>
</dbReference>
<name>A0A7C5Z420_9CREN</name>
<dbReference type="EMBL" id="DRUB01000027">
    <property type="protein sequence ID" value="HHR95456.1"/>
    <property type="molecule type" value="Genomic_DNA"/>
</dbReference>
<proteinExistence type="predicted"/>
<sequence>MLNKYQNTFNRYIYMGIDNNLLNFLISRIGRDRLYQYIDPYKDSLKTFIVPIDILNPHEDVIEGYMDYIAKDIIASGYIKYPIVVDSRTLIILDGHHRVEILKRLGIKYIPAFLVDYLQDYIDVYPLRKDIPVSKFSIIDMVILKKSIYPPKTSKHIYHGFTILPSYTPLSILELLSDKIHLNSNMYGIPILKLDKENKLLTTP</sequence>
<evidence type="ECO:0000313" key="2">
    <source>
        <dbReference type="EMBL" id="HHR95456.1"/>
    </source>
</evidence>
<dbReference type="SUPFAM" id="SSF110849">
    <property type="entry name" value="ParB/Sulfiredoxin"/>
    <property type="match status" value="1"/>
</dbReference>
<feature type="domain" description="ParB-like N-terminal" evidence="1">
    <location>
        <begin position="48"/>
        <end position="131"/>
    </location>
</feature>
<dbReference type="CDD" id="cd16400">
    <property type="entry name" value="ParB_Srx_like_nuclease"/>
    <property type="match status" value="1"/>
</dbReference>
<dbReference type="Gene3D" id="3.90.1530.10">
    <property type="entry name" value="Conserved hypothetical protein from pyrococcus furiosus pfu- 392566-001, ParB domain"/>
    <property type="match status" value="1"/>
</dbReference>
<gene>
    <name evidence="2" type="ORF">ENL47_01165</name>
</gene>
<accession>A0A7C5Z420</accession>
<evidence type="ECO:0000259" key="1">
    <source>
        <dbReference type="SMART" id="SM00470"/>
    </source>
</evidence>
<dbReference type="InterPro" id="IPR036086">
    <property type="entry name" value="ParB/Sulfiredoxin_sf"/>
</dbReference>
<dbReference type="AlphaFoldDB" id="A0A7C5Z420"/>
<dbReference type="SMART" id="SM00470">
    <property type="entry name" value="ParB"/>
    <property type="match status" value="1"/>
</dbReference>
<organism evidence="2">
    <name type="scientific">Ignisphaera aggregans</name>
    <dbReference type="NCBI Taxonomy" id="334771"/>
    <lineage>
        <taxon>Archaea</taxon>
        <taxon>Thermoproteota</taxon>
        <taxon>Thermoprotei</taxon>
        <taxon>Desulfurococcales</taxon>
        <taxon>Desulfurococcaceae</taxon>
        <taxon>Ignisphaera</taxon>
    </lineage>
</organism>